<feature type="domain" description="JmjC" evidence="5">
    <location>
        <begin position="102"/>
        <end position="266"/>
    </location>
</feature>
<dbReference type="PROSITE" id="PS51184">
    <property type="entry name" value="JMJC"/>
    <property type="match status" value="1"/>
</dbReference>
<dbReference type="AlphaFoldDB" id="A0A3B3Q9W4"/>
<evidence type="ECO:0000256" key="2">
    <source>
        <dbReference type="ARBA" id="ARBA00022490"/>
    </source>
</evidence>
<dbReference type="PANTHER" id="PTHR12461:SF43">
    <property type="entry name" value="HSPB1-ASSOCIATED PROTEIN 1"/>
    <property type="match status" value="1"/>
</dbReference>
<dbReference type="SUPFAM" id="SSF51197">
    <property type="entry name" value="Clavaminate synthase-like"/>
    <property type="match status" value="1"/>
</dbReference>
<comment type="function">
    <text evidence="3">May play a role in cellular stress response.</text>
</comment>
<protein>
    <submittedName>
        <fullName evidence="6">Hspb associated protein 1</fullName>
    </submittedName>
</protein>
<reference evidence="6" key="2">
    <citation type="submission" date="2025-09" db="UniProtKB">
        <authorList>
            <consortium name="Ensembl"/>
        </authorList>
    </citation>
    <scope>IDENTIFICATION</scope>
</reference>
<sequence>MESKPFTPEEARQIMESLEKPAVFLDMTAGWPSLRWTAEHLAHVLGEKTVRFRVGKRQDDRKPLFETQCSYVEATVRDFLSWTKGQGPCPGPFSDFPRSEYWAYADYKYIAVLFQHKPTMFQDVPWSDFGYPGRNGQESTLWVGSDGANTPCHQDTYGCNLVLQVQGRKKWYLFPVGDTCHLYPTRIPYEESSVFSQVDITQPNLRRFPAFARARAHVVTLQPGQVLFVPRHWWHYVESLDPVTVSINSWIEMETDDTARVGEALTRTIVCALKTLPSPDNADEWLNPTEVDVPTYGENLRDLSLAVQACATHRSGDSRGHPAGGSSWPVKRDARGLPKHSAPPAGPVQHCPPDVIPFGPHLVPVAQESADAPSDEGPQSVDEETDKLTEVTGHRALSTNDLLEALVHPDVIALAAKLIVGRHGCG</sequence>
<evidence type="ECO:0000256" key="1">
    <source>
        <dbReference type="ARBA" id="ARBA00004496"/>
    </source>
</evidence>
<evidence type="ECO:0000313" key="7">
    <source>
        <dbReference type="Proteomes" id="UP000261540"/>
    </source>
</evidence>
<dbReference type="KEGG" id="pki:111851722"/>
<dbReference type="CTD" id="79663"/>
<keyword evidence="2" id="KW-0963">Cytoplasm</keyword>
<dbReference type="GeneTree" id="ENSGT00940000159893"/>
<feature type="region of interest" description="Disordered" evidence="4">
    <location>
        <begin position="313"/>
        <end position="345"/>
    </location>
</feature>
<dbReference type="Pfam" id="PF13621">
    <property type="entry name" value="Cupin_8"/>
    <property type="match status" value="1"/>
</dbReference>
<evidence type="ECO:0000313" key="6">
    <source>
        <dbReference type="Ensembl" id="ENSPKIP00000002181.1"/>
    </source>
</evidence>
<reference evidence="6" key="1">
    <citation type="submission" date="2025-08" db="UniProtKB">
        <authorList>
            <consortium name="Ensembl"/>
        </authorList>
    </citation>
    <scope>IDENTIFICATION</scope>
</reference>
<proteinExistence type="predicted"/>
<dbReference type="PANTHER" id="PTHR12461">
    <property type="entry name" value="HYPOXIA-INDUCIBLE FACTOR 1 ALPHA INHIBITOR-RELATED"/>
    <property type="match status" value="1"/>
</dbReference>
<dbReference type="FunFam" id="2.60.120.650:FF:000018">
    <property type="entry name" value="HSPB1-associated protein 1 homolog"/>
    <property type="match status" value="1"/>
</dbReference>
<keyword evidence="7" id="KW-1185">Reference proteome</keyword>
<evidence type="ECO:0000259" key="5">
    <source>
        <dbReference type="PROSITE" id="PS51184"/>
    </source>
</evidence>
<organism evidence="6 7">
    <name type="scientific">Paramormyrops kingsleyae</name>
    <dbReference type="NCBI Taxonomy" id="1676925"/>
    <lineage>
        <taxon>Eukaryota</taxon>
        <taxon>Metazoa</taxon>
        <taxon>Chordata</taxon>
        <taxon>Craniata</taxon>
        <taxon>Vertebrata</taxon>
        <taxon>Euteleostomi</taxon>
        <taxon>Actinopterygii</taxon>
        <taxon>Neopterygii</taxon>
        <taxon>Teleostei</taxon>
        <taxon>Osteoglossocephala</taxon>
        <taxon>Osteoglossomorpha</taxon>
        <taxon>Osteoglossiformes</taxon>
        <taxon>Mormyridae</taxon>
        <taxon>Paramormyrops</taxon>
    </lineage>
</organism>
<dbReference type="InterPro" id="IPR003347">
    <property type="entry name" value="JmjC_dom"/>
</dbReference>
<evidence type="ECO:0000256" key="3">
    <source>
        <dbReference type="ARBA" id="ARBA00037342"/>
    </source>
</evidence>
<dbReference type="SMART" id="SM00558">
    <property type="entry name" value="JmjC"/>
    <property type="match status" value="1"/>
</dbReference>
<comment type="subcellular location">
    <subcellularLocation>
        <location evidence="1">Cytoplasm</location>
    </subcellularLocation>
</comment>
<dbReference type="Ensembl" id="ENSPKIT00000026121.1">
    <property type="protein sequence ID" value="ENSPKIP00000002181.1"/>
    <property type="gene ID" value="ENSPKIG00000020178.1"/>
</dbReference>
<dbReference type="InterPro" id="IPR041667">
    <property type="entry name" value="Cupin_8"/>
</dbReference>
<dbReference type="STRING" id="1676925.ENSPKIP00000002181"/>
<dbReference type="OrthoDB" id="47172at2759"/>
<dbReference type="Gene3D" id="2.60.120.650">
    <property type="entry name" value="Cupin"/>
    <property type="match status" value="1"/>
</dbReference>
<accession>A0A3B3Q9W4</accession>
<evidence type="ECO:0000256" key="4">
    <source>
        <dbReference type="SAM" id="MobiDB-lite"/>
    </source>
</evidence>
<dbReference type="GO" id="GO:0005737">
    <property type="term" value="C:cytoplasm"/>
    <property type="evidence" value="ECO:0007669"/>
    <property type="project" value="UniProtKB-SubCell"/>
</dbReference>
<name>A0A3B3Q9W4_9TELE</name>
<dbReference type="Proteomes" id="UP000261540">
    <property type="component" value="Unplaced"/>
</dbReference>